<dbReference type="AlphaFoldDB" id="T1BIC4"/>
<evidence type="ECO:0000259" key="4">
    <source>
        <dbReference type="Pfam" id="PF17777"/>
    </source>
</evidence>
<dbReference type="GO" id="GO:0070180">
    <property type="term" value="F:large ribosomal subunit rRNA binding"/>
    <property type="evidence" value="ECO:0007669"/>
    <property type="project" value="TreeGrafter"/>
</dbReference>
<sequence length="188" mass="20387">MVYQELEQTRQPTYAHGGEVAPEDVKVPAGETSFKPGPIVGELQHAGLPAAIEKGKVVLKKDTVLVAQGQVISREVAQILTRLEVKPLEVGLILQGATEESFFYPRETLAVDLVSRRDDLARAHVRALALAVRVGWATPETAPRLVTRAHREALALAVAGAYPTPESVSPLLRKAYREALAIEGLKKD</sequence>
<dbReference type="GO" id="GO:0000027">
    <property type="term" value="P:ribosomal large subunit assembly"/>
    <property type="evidence" value="ECO:0007669"/>
    <property type="project" value="TreeGrafter"/>
</dbReference>
<reference evidence="5" key="1">
    <citation type="submission" date="2013-08" db="EMBL/GenBank/DDBJ databases">
        <authorList>
            <person name="Mendez C."/>
            <person name="Richter M."/>
            <person name="Ferrer M."/>
            <person name="Sanchez J."/>
        </authorList>
    </citation>
    <scope>NUCLEOTIDE SEQUENCE</scope>
</reference>
<comment type="similarity">
    <text evidence="1">Belongs to the universal ribosomal protein uL10 family.</text>
</comment>
<dbReference type="Gene3D" id="6.10.140.760">
    <property type="match status" value="1"/>
</dbReference>
<dbReference type="Gene3D" id="3.90.105.20">
    <property type="match status" value="1"/>
</dbReference>
<dbReference type="Pfam" id="PF17777">
    <property type="entry name" value="RL10P_insert"/>
    <property type="match status" value="1"/>
</dbReference>
<dbReference type="PANTHER" id="PTHR45699">
    <property type="entry name" value="60S ACIDIC RIBOSOMAL PROTEIN P0"/>
    <property type="match status" value="1"/>
</dbReference>
<dbReference type="InterPro" id="IPR040637">
    <property type="entry name" value="Ribosomal_uL10-like_insert"/>
</dbReference>
<gene>
    <name evidence="5" type="ORF">B1B_03609</name>
</gene>
<keyword evidence="2 5" id="KW-0689">Ribosomal protein</keyword>
<proteinExistence type="inferred from homology"/>
<dbReference type="EMBL" id="AUZY01002227">
    <property type="protein sequence ID" value="EQD72706.1"/>
    <property type="molecule type" value="Genomic_DNA"/>
</dbReference>
<evidence type="ECO:0000256" key="1">
    <source>
        <dbReference type="ARBA" id="ARBA00008889"/>
    </source>
</evidence>
<dbReference type="GO" id="GO:0002181">
    <property type="term" value="P:cytoplasmic translation"/>
    <property type="evidence" value="ECO:0007669"/>
    <property type="project" value="TreeGrafter"/>
</dbReference>
<name>T1BIC4_9ZZZZ</name>
<dbReference type="GO" id="GO:0022625">
    <property type="term" value="C:cytosolic large ribosomal subunit"/>
    <property type="evidence" value="ECO:0007669"/>
    <property type="project" value="TreeGrafter"/>
</dbReference>
<accession>T1BIC4</accession>
<protein>
    <submittedName>
        <fullName evidence="5">Ribosomal protein L10</fullName>
    </submittedName>
</protein>
<evidence type="ECO:0000313" key="5">
    <source>
        <dbReference type="EMBL" id="EQD72706.1"/>
    </source>
</evidence>
<reference evidence="5" key="2">
    <citation type="journal article" date="2014" name="ISME J.">
        <title>Microbial stratification in low pH oxic and suboxic macroscopic growths along an acid mine drainage.</title>
        <authorList>
            <person name="Mendez-Garcia C."/>
            <person name="Mesa V."/>
            <person name="Sprenger R.R."/>
            <person name="Richter M."/>
            <person name="Diez M.S."/>
            <person name="Solano J."/>
            <person name="Bargiela R."/>
            <person name="Golyshina O.V."/>
            <person name="Manteca A."/>
            <person name="Ramos J.L."/>
            <person name="Gallego J.R."/>
            <person name="Llorente I."/>
            <person name="Martins Dos Santos V.A."/>
            <person name="Jensen O.N."/>
            <person name="Pelaez A.I."/>
            <person name="Sanchez J."/>
            <person name="Ferrer M."/>
        </authorList>
    </citation>
    <scope>NUCLEOTIDE SEQUENCE</scope>
</reference>
<organism evidence="5">
    <name type="scientific">mine drainage metagenome</name>
    <dbReference type="NCBI Taxonomy" id="410659"/>
    <lineage>
        <taxon>unclassified sequences</taxon>
        <taxon>metagenomes</taxon>
        <taxon>ecological metagenomes</taxon>
    </lineage>
</organism>
<keyword evidence="3" id="KW-0687">Ribonucleoprotein</keyword>
<evidence type="ECO:0000256" key="2">
    <source>
        <dbReference type="ARBA" id="ARBA00022980"/>
    </source>
</evidence>
<dbReference type="InterPro" id="IPR050323">
    <property type="entry name" value="Ribosomal_protein_uL10"/>
</dbReference>
<comment type="caution">
    <text evidence="5">The sequence shown here is derived from an EMBL/GenBank/DDBJ whole genome shotgun (WGS) entry which is preliminary data.</text>
</comment>
<dbReference type="GO" id="GO:0003735">
    <property type="term" value="F:structural constituent of ribosome"/>
    <property type="evidence" value="ECO:0007669"/>
    <property type="project" value="TreeGrafter"/>
</dbReference>
<evidence type="ECO:0000256" key="3">
    <source>
        <dbReference type="ARBA" id="ARBA00023274"/>
    </source>
</evidence>
<dbReference type="PANTHER" id="PTHR45699:SF3">
    <property type="entry name" value="LARGE RIBOSOMAL SUBUNIT PROTEIN UL10"/>
    <property type="match status" value="1"/>
</dbReference>
<dbReference type="InterPro" id="IPR043164">
    <property type="entry name" value="Ribosomal_uL10-like_insert_sf"/>
</dbReference>
<feature type="domain" description="Large ribosomal subunit protein uL10-like insertion" evidence="4">
    <location>
        <begin position="15"/>
        <end position="85"/>
    </location>
</feature>